<reference evidence="2 3" key="1">
    <citation type="journal article" date="2018" name="IMA Fungus">
        <title>IMA Genome-F 9: Draft genome sequence of Annulohypoxylon stygium, Aspergillus mulundensis, Berkeleyomyces basicola (syn. Thielaviopsis basicola), Ceratocystis smalleyi, two Cercospora beticola strains, Coleophoma cylindrospora, Fusarium fracticaudum, Phialophora cf. hyalina, and Morchella septimelata.</title>
        <authorList>
            <person name="Wingfield B.D."/>
            <person name="Bills G.F."/>
            <person name="Dong Y."/>
            <person name="Huang W."/>
            <person name="Nel W.J."/>
            <person name="Swalarsk-Parry B.S."/>
            <person name="Vaghefi N."/>
            <person name="Wilken P.M."/>
            <person name="An Z."/>
            <person name="de Beer Z.W."/>
            <person name="De Vos L."/>
            <person name="Chen L."/>
            <person name="Duong T.A."/>
            <person name="Gao Y."/>
            <person name="Hammerbacher A."/>
            <person name="Kikkert J.R."/>
            <person name="Li Y."/>
            <person name="Li H."/>
            <person name="Li K."/>
            <person name="Li Q."/>
            <person name="Liu X."/>
            <person name="Ma X."/>
            <person name="Naidoo K."/>
            <person name="Pethybridge S.J."/>
            <person name="Sun J."/>
            <person name="Steenkamp E.T."/>
            <person name="van der Nest M.A."/>
            <person name="van Wyk S."/>
            <person name="Wingfield M.J."/>
            <person name="Xiong C."/>
            <person name="Yue Q."/>
            <person name="Zhang X."/>
        </authorList>
    </citation>
    <scope>NUCLEOTIDE SEQUENCE [LARGE SCALE GENOMIC DNA]</scope>
    <source>
        <strain evidence="2 3">BP 5553</strain>
    </source>
</reference>
<dbReference type="PANTHER" id="PTHR37544">
    <property type="entry name" value="SPRAY-RELATED"/>
    <property type="match status" value="1"/>
</dbReference>
<dbReference type="OrthoDB" id="5332281at2759"/>
<protein>
    <submittedName>
        <fullName evidence="2">Uncharacterized protein</fullName>
    </submittedName>
</protein>
<dbReference type="EMBL" id="NPIC01000001">
    <property type="protein sequence ID" value="RDL41748.1"/>
    <property type="molecule type" value="Genomic_DNA"/>
</dbReference>
<feature type="transmembrane region" description="Helical" evidence="1">
    <location>
        <begin position="706"/>
        <end position="725"/>
    </location>
</feature>
<dbReference type="InterPro" id="IPR021840">
    <property type="entry name" value="DUF3433"/>
</dbReference>
<keyword evidence="1" id="KW-1133">Transmembrane helix</keyword>
<feature type="transmembrane region" description="Helical" evidence="1">
    <location>
        <begin position="666"/>
        <end position="686"/>
    </location>
</feature>
<name>A0A370U1U8_9HELO</name>
<keyword evidence="1" id="KW-0472">Membrane</keyword>
<feature type="transmembrane region" description="Helical" evidence="1">
    <location>
        <begin position="98"/>
        <end position="120"/>
    </location>
</feature>
<evidence type="ECO:0000256" key="1">
    <source>
        <dbReference type="SAM" id="Phobius"/>
    </source>
</evidence>
<keyword evidence="1" id="KW-0812">Transmembrane</keyword>
<dbReference type="PANTHER" id="PTHR37544:SF1">
    <property type="entry name" value="PHOSPHORIBOSYLAMINOIMIDAZOLE-SUCCINOCARBOXAMIDE SYNTHASE"/>
    <property type="match status" value="1"/>
</dbReference>
<dbReference type="Pfam" id="PF11915">
    <property type="entry name" value="DUF3433"/>
    <property type="match status" value="2"/>
</dbReference>
<feature type="transmembrane region" description="Helical" evidence="1">
    <location>
        <begin position="140"/>
        <end position="158"/>
    </location>
</feature>
<evidence type="ECO:0000313" key="3">
    <source>
        <dbReference type="Proteomes" id="UP000254866"/>
    </source>
</evidence>
<evidence type="ECO:0000313" key="2">
    <source>
        <dbReference type="EMBL" id="RDL41748.1"/>
    </source>
</evidence>
<dbReference type="Proteomes" id="UP000254866">
    <property type="component" value="Unassembled WGS sequence"/>
</dbReference>
<comment type="caution">
    <text evidence="2">The sequence shown here is derived from an EMBL/GenBank/DDBJ whole genome shotgun (WGS) entry which is preliminary data.</text>
</comment>
<feature type="transmembrane region" description="Helical" evidence="1">
    <location>
        <begin position="1144"/>
        <end position="1163"/>
    </location>
</feature>
<dbReference type="RefSeq" id="XP_031874404.1">
    <property type="nucleotide sequence ID" value="XM_032010350.1"/>
</dbReference>
<feature type="transmembrane region" description="Helical" evidence="1">
    <location>
        <begin position="202"/>
        <end position="226"/>
    </location>
</feature>
<sequence length="1240" mass="135894">MAFRQSWAQGDDARLGATQHDYIYDQPYGSGHNSSDDIIRKNPIVDSYELNSMSADPNLGLMGKAGHAQLNERARPGDATFASPYLPKLWTPFFLRRLVLLGFAAMFFGLMLILGILYGVSQKQLGLSTVTPSLYYLWRYGPTAVFALIAAFWGQIEYRTKQLAPWKNMADSPQVVDRSLLLDYVSPINVGVFYRSVRMRDWAVAAAVTGSFLIKLIIIASTGLFADNFVHLNIEVTDLPVLDRFKPGSLNMSNLNSRPIHRIYGVRALNMTYPAGTTAQHAFTNIDTSPIDDRVSSVNATLDVFTSTVRCELANIDRIDTHTVQGSSGVVMLPNGTRQDIPLLDPSKINLTLSLSSPSCHYSTQYIAPVDDVFEILDVTPKSDCADHGRFLYIYGITTINTTQSDVDRKLVDAQYFLCLPQYSILPGNVLLHVNTSASPLEPEISFPPTSKPLQDGASAIYFVQAMSKMLSDNGAIRIVRYLNGSTSQNVTTDFRDSGLLQNGLETYFTQVITQMASIYHRVAAKNDTTGTLDIAEYRLHLQTFSFVVIEVMCGLLVALSVSLALRAKNTVVSRDPGPIGGLAAIVSRSGRLESTLHQSGSASLSSTRNILGYSRFSTTTSATGPPHGFAILPTIPDSSESKKEPEDDTNMCWYRPWTTTFGAKIALVTLPLMIVAALEVCYTASRRSNGLSQLGPDTWVRLAYTYIPTSILVCLGLCFGSLDFTTKMFQPYKALQHGGMPAEATINVDYHSRVGLHALWSALRLKHIPVISISLAMVAAPFLSIITSGLFSTDILPQSTDLNVIKQDAFSLDNFLSESGLADEKGADQGLTVANLVITDNVTDPQWTHGTLALPKFKIPDQVPQGDARVPINGSILTTTLLATRGLANCTILPTDQITNATYINGTVGSKSTGELVASAIPPNKCGRSHSMAFNNKTMDFSIPVMDGKHFGKWEFTDRQGWDNKTCPTFWIISGRVVNMRAQDVTMLYCSPYLERVQAEVTVTLPDYGIDHDRPPVVNDNNRTRVGDATMPYRWQESLYLPFVTNDTQNIMNIISDDLTGDGFFGALTKGKDGIPIAQLSGSDNSPKLASAVENLYGKVIAQIMNFHRVDLSNATSPLQAFPATLITPNRIILRQSPISTRILDVLLIIMAICAALTYWFLDTTKTLPKNPSSIGAVASLLAGSEMLRMIPEGAEWGRDYRMFDGWFFGLGWWGSGDKKRFGVDVGSGEKGGEGNRLI</sequence>
<accession>A0A370U1U8</accession>
<feature type="transmembrane region" description="Helical" evidence="1">
    <location>
        <begin position="771"/>
        <end position="792"/>
    </location>
</feature>
<keyword evidence="3" id="KW-1185">Reference proteome</keyword>
<dbReference type="STRING" id="2656787.A0A370U1U8"/>
<dbReference type="AlphaFoldDB" id="A0A370U1U8"/>
<dbReference type="GeneID" id="43594576"/>
<organism evidence="2 3">
    <name type="scientific">Venustampulla echinocandica</name>
    <dbReference type="NCBI Taxonomy" id="2656787"/>
    <lineage>
        <taxon>Eukaryota</taxon>
        <taxon>Fungi</taxon>
        <taxon>Dikarya</taxon>
        <taxon>Ascomycota</taxon>
        <taxon>Pezizomycotina</taxon>
        <taxon>Leotiomycetes</taxon>
        <taxon>Helotiales</taxon>
        <taxon>Pleuroascaceae</taxon>
        <taxon>Venustampulla</taxon>
    </lineage>
</organism>
<feature type="transmembrane region" description="Helical" evidence="1">
    <location>
        <begin position="545"/>
        <end position="566"/>
    </location>
</feature>
<proteinExistence type="predicted"/>
<gene>
    <name evidence="2" type="ORF">BP5553_01727</name>
</gene>